<accession>A0A9W6FM01</accession>
<proteinExistence type="predicted"/>
<dbReference type="RefSeq" id="WP_281807777.1">
    <property type="nucleotide sequence ID" value="NZ_BSDO01000003.1"/>
</dbReference>
<evidence type="ECO:0000313" key="4">
    <source>
        <dbReference type="Proteomes" id="UP001245370"/>
    </source>
</evidence>
<dbReference type="EMBL" id="JAVDPY010000004">
    <property type="protein sequence ID" value="MDR6334158.1"/>
    <property type="molecule type" value="Genomic_DNA"/>
</dbReference>
<organism evidence="1 3">
    <name type="scientific">Xanthobacter flavus</name>
    <dbReference type="NCBI Taxonomy" id="281"/>
    <lineage>
        <taxon>Bacteria</taxon>
        <taxon>Pseudomonadati</taxon>
        <taxon>Pseudomonadota</taxon>
        <taxon>Alphaproteobacteria</taxon>
        <taxon>Hyphomicrobiales</taxon>
        <taxon>Xanthobacteraceae</taxon>
        <taxon>Xanthobacter</taxon>
    </lineage>
</organism>
<comment type="caution">
    <text evidence="1">The sequence shown here is derived from an EMBL/GenBank/DDBJ whole genome shotgun (WGS) entry which is preliminary data.</text>
</comment>
<protein>
    <recommendedName>
        <fullName evidence="5">DUF2267 domain-containing protein</fullName>
    </recommendedName>
</protein>
<reference evidence="1" key="1">
    <citation type="submission" date="2022-12" db="EMBL/GenBank/DDBJ databases">
        <title>Reference genome sequencing for broad-spectrum identification of bacterial and archaeal isolates by mass spectrometry.</title>
        <authorList>
            <person name="Sekiguchi Y."/>
            <person name="Tourlousse D.M."/>
        </authorList>
    </citation>
    <scope>NUCLEOTIDE SEQUENCE</scope>
    <source>
        <strain evidence="1">301</strain>
    </source>
</reference>
<evidence type="ECO:0000313" key="1">
    <source>
        <dbReference type="EMBL" id="GLI22877.1"/>
    </source>
</evidence>
<dbReference type="Proteomes" id="UP001144397">
    <property type="component" value="Unassembled WGS sequence"/>
</dbReference>
<evidence type="ECO:0008006" key="5">
    <source>
        <dbReference type="Google" id="ProtNLM"/>
    </source>
</evidence>
<gene>
    <name evidence="2" type="ORF">GGQ86_002634</name>
    <name evidence="1" type="ORF">XFLAVUS301_25510</name>
</gene>
<evidence type="ECO:0000313" key="3">
    <source>
        <dbReference type="Proteomes" id="UP001144397"/>
    </source>
</evidence>
<evidence type="ECO:0000313" key="2">
    <source>
        <dbReference type="EMBL" id="MDR6334158.1"/>
    </source>
</evidence>
<dbReference type="GeneID" id="95763333"/>
<keyword evidence="4" id="KW-1185">Reference proteome</keyword>
<name>A0A9W6FM01_XANFL</name>
<dbReference type="Proteomes" id="UP001245370">
    <property type="component" value="Unassembled WGS sequence"/>
</dbReference>
<reference evidence="2 4" key="2">
    <citation type="submission" date="2023-07" db="EMBL/GenBank/DDBJ databases">
        <title>Genomic Encyclopedia of Type Strains, Phase IV (KMG-IV): sequencing the most valuable type-strain genomes for metagenomic binning, comparative biology and taxonomic classification.</title>
        <authorList>
            <person name="Goeker M."/>
        </authorList>
    </citation>
    <scope>NUCLEOTIDE SEQUENCE [LARGE SCALE GENOMIC DNA]</scope>
    <source>
        <strain evidence="2 4">DSM 338</strain>
    </source>
</reference>
<sequence>MDELIARLTERVEVNGPTAEALVALVIQFLAREAPASAMAPLYDTHPWARELADAAPREDATLPSERHFGGMARLMLVADRMMAHGLTMPQVQLAVRETVAYARETVGAEPVNLLVRSVPGLTHVV</sequence>
<dbReference type="EMBL" id="BSDO01000003">
    <property type="protein sequence ID" value="GLI22877.1"/>
    <property type="molecule type" value="Genomic_DNA"/>
</dbReference>
<dbReference type="AlphaFoldDB" id="A0A9W6FM01"/>